<dbReference type="Proteomes" id="UP000886520">
    <property type="component" value="Chromosome 23"/>
</dbReference>
<gene>
    <name evidence="1" type="ORF">GOP47_0023743</name>
</gene>
<keyword evidence="2" id="KW-1185">Reference proteome</keyword>
<evidence type="ECO:0000313" key="2">
    <source>
        <dbReference type="Proteomes" id="UP000886520"/>
    </source>
</evidence>
<proteinExistence type="predicted"/>
<organism evidence="1 2">
    <name type="scientific">Adiantum capillus-veneris</name>
    <name type="common">Maidenhair fern</name>
    <dbReference type="NCBI Taxonomy" id="13818"/>
    <lineage>
        <taxon>Eukaryota</taxon>
        <taxon>Viridiplantae</taxon>
        <taxon>Streptophyta</taxon>
        <taxon>Embryophyta</taxon>
        <taxon>Tracheophyta</taxon>
        <taxon>Polypodiopsida</taxon>
        <taxon>Polypodiidae</taxon>
        <taxon>Polypodiales</taxon>
        <taxon>Pteridineae</taxon>
        <taxon>Pteridaceae</taxon>
        <taxon>Vittarioideae</taxon>
        <taxon>Adiantum</taxon>
    </lineage>
</organism>
<dbReference type="EMBL" id="JABFUD020000023">
    <property type="protein sequence ID" value="KAI5061238.1"/>
    <property type="molecule type" value="Genomic_DNA"/>
</dbReference>
<protein>
    <submittedName>
        <fullName evidence="1">Uncharacterized protein</fullName>
    </submittedName>
</protein>
<dbReference type="OrthoDB" id="1921202at2759"/>
<evidence type="ECO:0000313" key="1">
    <source>
        <dbReference type="EMBL" id="KAI5061238.1"/>
    </source>
</evidence>
<accession>A0A9D4Z3N0</accession>
<name>A0A9D4Z3N0_ADICA</name>
<reference evidence="1" key="1">
    <citation type="submission" date="2021-01" db="EMBL/GenBank/DDBJ databases">
        <title>Adiantum capillus-veneris genome.</title>
        <authorList>
            <person name="Fang Y."/>
            <person name="Liao Q."/>
        </authorList>
    </citation>
    <scope>NUCLEOTIDE SEQUENCE</scope>
    <source>
        <strain evidence="1">H3</strain>
        <tissue evidence="1">Leaf</tissue>
    </source>
</reference>
<sequence length="214" mass="23939">MCKQGRGHPVYKWNLAEKPDHMQMQIVGHHTCPPYLCCCCTPVGKEATSFKVEPIHPTSWQRDASVTPVVPEAGPPPPPRDAFMEDGTVPPPTTENLNQVIQKIRIMSRSTGWLLVHVPFNDFFCCGRTFCWDLSSVFGIVNLSCHRELTAIDRIFRDSRQCMRPDAVASFFTSNIHGGDVSFFVVCAIAQALPVSLSKPWNHLQLLADLSVDF</sequence>
<dbReference type="AlphaFoldDB" id="A0A9D4Z3N0"/>
<comment type="caution">
    <text evidence="1">The sequence shown here is derived from an EMBL/GenBank/DDBJ whole genome shotgun (WGS) entry which is preliminary data.</text>
</comment>